<evidence type="ECO:0000256" key="2">
    <source>
        <dbReference type="ARBA" id="ARBA00022692"/>
    </source>
</evidence>
<organism evidence="6 7">
    <name type="scientific">Gleimia hominis</name>
    <dbReference type="NCBI Taxonomy" id="595468"/>
    <lineage>
        <taxon>Bacteria</taxon>
        <taxon>Bacillati</taxon>
        <taxon>Actinomycetota</taxon>
        <taxon>Actinomycetes</taxon>
        <taxon>Actinomycetales</taxon>
        <taxon>Actinomycetaceae</taxon>
        <taxon>Gleimia</taxon>
    </lineage>
</organism>
<dbReference type="Pfam" id="PF09685">
    <property type="entry name" value="MamF_MmsF"/>
    <property type="match status" value="1"/>
</dbReference>
<name>A0ABU3IBK7_9ACTO</name>
<sequence>MSNNNVRYNVPNAPSGNGLAVIAHLSALIAMLFSVGWLVFVGPLVIWLLARGKDPFAQRAAAGAFNFALGITIMTLIGWGLIFTFILIPVTVILWGIAFIATLWCSIRGAVLANRGELYQYPFQIRVLS</sequence>
<comment type="subcellular location">
    <subcellularLocation>
        <location evidence="1">Membrane</location>
        <topology evidence="1">Multi-pass membrane protein</topology>
    </subcellularLocation>
</comment>
<protein>
    <submittedName>
        <fullName evidence="6">DUF4870 domain-containing protein</fullName>
    </submittedName>
</protein>
<evidence type="ECO:0000256" key="5">
    <source>
        <dbReference type="SAM" id="Phobius"/>
    </source>
</evidence>
<keyword evidence="2 5" id="KW-0812">Transmembrane</keyword>
<comment type="caution">
    <text evidence="6">The sequence shown here is derived from an EMBL/GenBank/DDBJ whole genome shotgun (WGS) entry which is preliminary data.</text>
</comment>
<dbReference type="Proteomes" id="UP001247542">
    <property type="component" value="Unassembled WGS sequence"/>
</dbReference>
<proteinExistence type="predicted"/>
<dbReference type="RefSeq" id="WP_313273636.1">
    <property type="nucleotide sequence ID" value="NZ_JASXSX010000001.1"/>
</dbReference>
<feature type="transmembrane region" description="Helical" evidence="5">
    <location>
        <begin position="20"/>
        <end position="50"/>
    </location>
</feature>
<keyword evidence="7" id="KW-1185">Reference proteome</keyword>
<keyword evidence="3 5" id="KW-1133">Transmembrane helix</keyword>
<evidence type="ECO:0000313" key="7">
    <source>
        <dbReference type="Proteomes" id="UP001247542"/>
    </source>
</evidence>
<evidence type="ECO:0000256" key="3">
    <source>
        <dbReference type="ARBA" id="ARBA00022989"/>
    </source>
</evidence>
<evidence type="ECO:0000256" key="4">
    <source>
        <dbReference type="ARBA" id="ARBA00023136"/>
    </source>
</evidence>
<feature type="transmembrane region" description="Helical" evidence="5">
    <location>
        <begin position="92"/>
        <end position="111"/>
    </location>
</feature>
<evidence type="ECO:0000313" key="6">
    <source>
        <dbReference type="EMBL" id="MDT3767762.1"/>
    </source>
</evidence>
<reference evidence="6 7" key="1">
    <citation type="submission" date="2023-06" db="EMBL/GenBank/DDBJ databases">
        <title>Draft genome sequence of Gleimia hominis type strain CCUG 57540T.</title>
        <authorList>
            <person name="Salva-Serra F."/>
            <person name="Cardew S."/>
            <person name="Jensie Markopoulos S."/>
            <person name="Ohlen M."/>
            <person name="Inganas E."/>
            <person name="Svensson-Stadler L."/>
            <person name="Moore E.R.B."/>
        </authorList>
    </citation>
    <scope>NUCLEOTIDE SEQUENCE [LARGE SCALE GENOMIC DNA]</scope>
    <source>
        <strain evidence="6 7">CCUG 57540</strain>
    </source>
</reference>
<dbReference type="EMBL" id="JASXSX010000001">
    <property type="protein sequence ID" value="MDT3767762.1"/>
    <property type="molecule type" value="Genomic_DNA"/>
</dbReference>
<accession>A0ABU3IBK7</accession>
<gene>
    <name evidence="6" type="ORF">QS713_06775</name>
</gene>
<dbReference type="InterPro" id="IPR019109">
    <property type="entry name" value="MamF_MmsF"/>
</dbReference>
<evidence type="ECO:0000256" key="1">
    <source>
        <dbReference type="ARBA" id="ARBA00004141"/>
    </source>
</evidence>
<keyword evidence="4 5" id="KW-0472">Membrane</keyword>
<feature type="transmembrane region" description="Helical" evidence="5">
    <location>
        <begin position="62"/>
        <end position="86"/>
    </location>
</feature>